<dbReference type="AlphaFoldDB" id="U6KHB9"/>
<name>U6KHB9_9EIME</name>
<evidence type="ECO:0000313" key="2">
    <source>
        <dbReference type="Proteomes" id="UP000030744"/>
    </source>
</evidence>
<accession>U6KHB9</accession>
<reference evidence="1" key="2">
    <citation type="submission" date="2013-10" db="EMBL/GenBank/DDBJ databases">
        <authorList>
            <person name="Aslett M."/>
        </authorList>
    </citation>
    <scope>NUCLEOTIDE SEQUENCE [LARGE SCALE GENOMIC DNA]</scope>
    <source>
        <strain evidence="1">Houghton</strain>
    </source>
</reference>
<dbReference type="EMBL" id="HG735623">
    <property type="protein sequence ID" value="CDJ36196.1"/>
    <property type="molecule type" value="Genomic_DNA"/>
</dbReference>
<organism evidence="1 2">
    <name type="scientific">Eimeria mitis</name>
    <dbReference type="NCBI Taxonomy" id="44415"/>
    <lineage>
        <taxon>Eukaryota</taxon>
        <taxon>Sar</taxon>
        <taxon>Alveolata</taxon>
        <taxon>Apicomplexa</taxon>
        <taxon>Conoidasida</taxon>
        <taxon>Coccidia</taxon>
        <taxon>Eucoccidiorida</taxon>
        <taxon>Eimeriorina</taxon>
        <taxon>Eimeriidae</taxon>
        <taxon>Eimeria</taxon>
    </lineage>
</organism>
<dbReference type="InterPro" id="IPR021288">
    <property type="entry name" value="Surface_antigen"/>
</dbReference>
<dbReference type="RefSeq" id="XP_037878485.1">
    <property type="nucleotide sequence ID" value="XM_038022631.1"/>
</dbReference>
<reference evidence="1" key="1">
    <citation type="submission" date="2013-10" db="EMBL/GenBank/DDBJ databases">
        <title>Genomic analysis of the causative agents of coccidiosis in chickens.</title>
        <authorList>
            <person name="Reid A.J."/>
            <person name="Blake D."/>
            <person name="Billington K."/>
            <person name="Browne H."/>
            <person name="Dunn M."/>
            <person name="Hung S."/>
            <person name="Kawahara F."/>
            <person name="Miranda-Saavedra D."/>
            <person name="Mourier T."/>
            <person name="Nagra H."/>
            <person name="Otto T.D."/>
            <person name="Rawlings N."/>
            <person name="Sanchez A."/>
            <person name="Sanders M."/>
            <person name="Subramaniam C."/>
            <person name="Tay Y."/>
            <person name="Dear P."/>
            <person name="Doerig C."/>
            <person name="Gruber A."/>
            <person name="Parkinson J."/>
            <person name="Shirley M."/>
            <person name="Wan K.L."/>
            <person name="Berriman M."/>
            <person name="Tomley F."/>
            <person name="Pain A."/>
        </authorList>
    </citation>
    <scope>NUCLEOTIDE SEQUENCE [LARGE SCALE GENOMIC DNA]</scope>
    <source>
        <strain evidence="1">Houghton</strain>
    </source>
</reference>
<dbReference type="GeneID" id="60404229"/>
<keyword evidence="2" id="KW-1185">Reference proteome</keyword>
<gene>
    <name evidence="1" type="ORF">EMH_0069260</name>
</gene>
<sequence>MASFRGKTTVERLSFQPHGHLLPGGYPAVFKEDEAPYTNQNAVALVSLLSEDPEIIYCGTPTGCEPGSLVCYIKPAGITQGTHPVTLQMWHKLEASVGVKPKLEAHGDGQKEYLDAVNAVRTAEGLGLTEFTAPVDTETRKRRNALSSAKAYEQALYNLKCEDIEDSTIHPNVAKGYTLIYAIKAGEVPPTAKEAVEFWESGFTKLGTEVPPAFTIKQPKRTDEIDGTIYYDNAVAGFASMMVDGTREMRCYNATGCDNAAVICFLSEETLVENDQPISADTWNKILALKNGEGDESDDKEAELTKRGMGLPHVHSSVKFLRRWQVLPGC</sequence>
<dbReference type="VEuPathDB" id="ToxoDB:EMH_0069260"/>
<evidence type="ECO:0000313" key="1">
    <source>
        <dbReference type="EMBL" id="CDJ36196.1"/>
    </source>
</evidence>
<proteinExistence type="predicted"/>
<dbReference type="Pfam" id="PF11054">
    <property type="entry name" value="Surface_antigen"/>
    <property type="match status" value="1"/>
</dbReference>
<dbReference type="OrthoDB" id="347313at2759"/>
<protein>
    <submittedName>
        <fullName evidence="1">SAG family member</fullName>
    </submittedName>
</protein>
<dbReference type="Proteomes" id="UP000030744">
    <property type="component" value="Unassembled WGS sequence"/>
</dbReference>